<dbReference type="Proteomes" id="UP000756346">
    <property type="component" value="Unassembled WGS sequence"/>
</dbReference>
<name>A0A9P8Y4G6_9PEZI</name>
<dbReference type="GeneID" id="70186401"/>
<organism evidence="2 3">
    <name type="scientific">Microdochium trichocladiopsis</name>
    <dbReference type="NCBI Taxonomy" id="1682393"/>
    <lineage>
        <taxon>Eukaryota</taxon>
        <taxon>Fungi</taxon>
        <taxon>Dikarya</taxon>
        <taxon>Ascomycota</taxon>
        <taxon>Pezizomycotina</taxon>
        <taxon>Sordariomycetes</taxon>
        <taxon>Xylariomycetidae</taxon>
        <taxon>Xylariales</taxon>
        <taxon>Microdochiaceae</taxon>
        <taxon>Microdochium</taxon>
    </lineage>
</organism>
<evidence type="ECO:0000313" key="2">
    <source>
        <dbReference type="EMBL" id="KAH7029180.1"/>
    </source>
</evidence>
<sequence length="125" mass="13583">MSHLVPQAMLVRAGWRHARRLPSACKRSVVYTIVKRCESPRLCGVPVSLMYLAGPQAALLGYLSSYSVNKAVNSGTAVLLPRASLFLLEQLLMATTNSAMDLTNMGRGAYDTTGRPNPQPKPKPK</sequence>
<gene>
    <name evidence="2" type="ORF">B0I36DRAFT_350102</name>
</gene>
<protein>
    <submittedName>
        <fullName evidence="2">Uncharacterized protein</fullName>
    </submittedName>
</protein>
<dbReference type="RefSeq" id="XP_046011468.1">
    <property type="nucleotide sequence ID" value="XM_046156855.1"/>
</dbReference>
<dbReference type="AlphaFoldDB" id="A0A9P8Y4G6"/>
<accession>A0A9P8Y4G6</accession>
<proteinExistence type="predicted"/>
<comment type="caution">
    <text evidence="2">The sequence shown here is derived from an EMBL/GenBank/DDBJ whole genome shotgun (WGS) entry which is preliminary data.</text>
</comment>
<reference evidence="2" key="1">
    <citation type="journal article" date="2021" name="Nat. Commun.">
        <title>Genetic determinants of endophytism in the Arabidopsis root mycobiome.</title>
        <authorList>
            <person name="Mesny F."/>
            <person name="Miyauchi S."/>
            <person name="Thiergart T."/>
            <person name="Pickel B."/>
            <person name="Atanasova L."/>
            <person name="Karlsson M."/>
            <person name="Huettel B."/>
            <person name="Barry K.W."/>
            <person name="Haridas S."/>
            <person name="Chen C."/>
            <person name="Bauer D."/>
            <person name="Andreopoulos W."/>
            <person name="Pangilinan J."/>
            <person name="LaButti K."/>
            <person name="Riley R."/>
            <person name="Lipzen A."/>
            <person name="Clum A."/>
            <person name="Drula E."/>
            <person name="Henrissat B."/>
            <person name="Kohler A."/>
            <person name="Grigoriev I.V."/>
            <person name="Martin F.M."/>
            <person name="Hacquard S."/>
        </authorList>
    </citation>
    <scope>NUCLEOTIDE SEQUENCE</scope>
    <source>
        <strain evidence="2">MPI-CAGE-CH-0230</strain>
    </source>
</reference>
<evidence type="ECO:0000313" key="3">
    <source>
        <dbReference type="Proteomes" id="UP000756346"/>
    </source>
</evidence>
<keyword evidence="3" id="KW-1185">Reference proteome</keyword>
<feature type="region of interest" description="Disordered" evidence="1">
    <location>
        <begin position="104"/>
        <end position="125"/>
    </location>
</feature>
<dbReference type="EMBL" id="JAGTJQ010000006">
    <property type="protein sequence ID" value="KAH7029180.1"/>
    <property type="molecule type" value="Genomic_DNA"/>
</dbReference>
<evidence type="ECO:0000256" key="1">
    <source>
        <dbReference type="SAM" id="MobiDB-lite"/>
    </source>
</evidence>